<dbReference type="RefSeq" id="WP_337926008.1">
    <property type="nucleotide sequence ID" value="NZ_JACHMY010000001.1"/>
</dbReference>
<dbReference type="Proteomes" id="UP000549971">
    <property type="component" value="Unassembled WGS sequence"/>
</dbReference>
<organism evidence="6 7">
    <name type="scientific">Kribbella italica</name>
    <dbReference type="NCBI Taxonomy" id="1540520"/>
    <lineage>
        <taxon>Bacteria</taxon>
        <taxon>Bacillati</taxon>
        <taxon>Actinomycetota</taxon>
        <taxon>Actinomycetes</taxon>
        <taxon>Propionibacteriales</taxon>
        <taxon>Kribbellaceae</taxon>
        <taxon>Kribbella</taxon>
    </lineage>
</organism>
<evidence type="ECO:0000313" key="7">
    <source>
        <dbReference type="Proteomes" id="UP000549971"/>
    </source>
</evidence>
<dbReference type="InterPro" id="IPR011010">
    <property type="entry name" value="DNA_brk_join_enz"/>
</dbReference>
<reference evidence="6 7" key="1">
    <citation type="submission" date="2020-08" db="EMBL/GenBank/DDBJ databases">
        <title>Sequencing the genomes of 1000 actinobacteria strains.</title>
        <authorList>
            <person name="Klenk H.-P."/>
        </authorList>
    </citation>
    <scope>NUCLEOTIDE SEQUENCE [LARGE SCALE GENOMIC DNA]</scope>
    <source>
        <strain evidence="6 7">DSM 28967</strain>
    </source>
</reference>
<dbReference type="GO" id="GO:0015074">
    <property type="term" value="P:DNA integration"/>
    <property type="evidence" value="ECO:0007669"/>
    <property type="project" value="UniProtKB-KW"/>
</dbReference>
<keyword evidence="7" id="KW-1185">Reference proteome</keyword>
<dbReference type="InterPro" id="IPR050808">
    <property type="entry name" value="Phage_Integrase"/>
</dbReference>
<dbReference type="CDD" id="cd01189">
    <property type="entry name" value="INT_ICEBs1_C_like"/>
    <property type="match status" value="1"/>
</dbReference>
<dbReference type="InterPro" id="IPR004107">
    <property type="entry name" value="Integrase_SAM-like_N"/>
</dbReference>
<dbReference type="Pfam" id="PF14659">
    <property type="entry name" value="Phage_int_SAM_3"/>
    <property type="match status" value="1"/>
</dbReference>
<dbReference type="SUPFAM" id="SSF56349">
    <property type="entry name" value="DNA breaking-rejoining enzymes"/>
    <property type="match status" value="1"/>
</dbReference>
<keyword evidence="3" id="KW-0238">DNA-binding</keyword>
<name>A0A7W9MY43_9ACTN</name>
<evidence type="ECO:0000256" key="3">
    <source>
        <dbReference type="ARBA" id="ARBA00023125"/>
    </source>
</evidence>
<proteinExistence type="inferred from homology"/>
<keyword evidence="2" id="KW-0229">DNA integration</keyword>
<dbReference type="GO" id="GO:0006310">
    <property type="term" value="P:DNA recombination"/>
    <property type="evidence" value="ECO:0007669"/>
    <property type="project" value="UniProtKB-KW"/>
</dbReference>
<accession>A0A7W9MY43</accession>
<evidence type="ECO:0000313" key="6">
    <source>
        <dbReference type="EMBL" id="MBB5840017.1"/>
    </source>
</evidence>
<dbReference type="EMBL" id="JACHMY010000001">
    <property type="protein sequence ID" value="MBB5840017.1"/>
    <property type="molecule type" value="Genomic_DNA"/>
</dbReference>
<dbReference type="PANTHER" id="PTHR30629:SF2">
    <property type="entry name" value="PROPHAGE INTEGRASE INTS-RELATED"/>
    <property type="match status" value="1"/>
</dbReference>
<evidence type="ECO:0000256" key="4">
    <source>
        <dbReference type="ARBA" id="ARBA00023172"/>
    </source>
</evidence>
<comment type="caution">
    <text evidence="6">The sequence shown here is derived from an EMBL/GenBank/DDBJ whole genome shotgun (WGS) entry which is preliminary data.</text>
</comment>
<dbReference type="AlphaFoldDB" id="A0A7W9MY43"/>
<protein>
    <submittedName>
        <fullName evidence="6">Integrase</fullName>
    </submittedName>
</protein>
<feature type="domain" description="Tyr recombinase" evidence="5">
    <location>
        <begin position="207"/>
        <end position="404"/>
    </location>
</feature>
<dbReference type="InterPro" id="IPR002104">
    <property type="entry name" value="Integrase_catalytic"/>
</dbReference>
<gene>
    <name evidence="6" type="ORF">HDA39_006751</name>
</gene>
<dbReference type="Pfam" id="PF00589">
    <property type="entry name" value="Phage_integrase"/>
    <property type="match status" value="1"/>
</dbReference>
<dbReference type="GO" id="GO:0003677">
    <property type="term" value="F:DNA binding"/>
    <property type="evidence" value="ECO:0007669"/>
    <property type="project" value="UniProtKB-KW"/>
</dbReference>
<evidence type="ECO:0000256" key="2">
    <source>
        <dbReference type="ARBA" id="ARBA00022908"/>
    </source>
</evidence>
<keyword evidence="4" id="KW-0233">DNA recombination</keyword>
<dbReference type="Gene3D" id="1.10.443.10">
    <property type="entry name" value="Intergrase catalytic core"/>
    <property type="match status" value="1"/>
</dbReference>
<dbReference type="InterPro" id="IPR013762">
    <property type="entry name" value="Integrase-like_cat_sf"/>
</dbReference>
<comment type="similarity">
    <text evidence="1">Belongs to the 'phage' integrase family.</text>
</comment>
<dbReference type="PANTHER" id="PTHR30629">
    <property type="entry name" value="PROPHAGE INTEGRASE"/>
    <property type="match status" value="1"/>
</dbReference>
<evidence type="ECO:0000256" key="1">
    <source>
        <dbReference type="ARBA" id="ARBA00008857"/>
    </source>
</evidence>
<dbReference type="Gene3D" id="1.10.150.130">
    <property type="match status" value="1"/>
</dbReference>
<sequence>MTTNPRKKRTRRANGQGSVYQRSSDNLWVGAAYVLMPDGTRRRKVITGKTEAIVTTKLRNLQSKSDQGIPAEATNWTMEAFLHHWLEYVVKPSRKPKTHQGYEVVARVHIIPVLGRKKLHKLNGADTRMFMKRVANTCLCCLHGYDKRRGPKAKCCALGRCCHKVPSDRLIEQIHSVLRNALQAAVREELVQRNVAKLVQVRGATYEVNRGLNVDQARKLRVATENNRLKALYTLALYLGLRRGELLGLRWEDIDLDDKFLEVRQTLQRVDGELRAVTPKTRRSRRTVPLIDLCVDDLREHRECQGRERKSAGERWVETGYVFTTEIGTPIEPDNLRRNWYPLRVAAGLDDVRLHDLRHSCVTLLLGLGVPPHIVQAIVGHANLDVTMTIYAHTSLEEMRQALGKLGEHLN</sequence>
<evidence type="ECO:0000259" key="5">
    <source>
        <dbReference type="PROSITE" id="PS51898"/>
    </source>
</evidence>
<dbReference type="InterPro" id="IPR010998">
    <property type="entry name" value="Integrase_recombinase_N"/>
</dbReference>
<dbReference type="PROSITE" id="PS51898">
    <property type="entry name" value="TYR_RECOMBINASE"/>
    <property type="match status" value="1"/>
</dbReference>